<evidence type="ECO:0000313" key="6">
    <source>
        <dbReference type="EMBL" id="RZT91177.1"/>
    </source>
</evidence>
<dbReference type="InterPro" id="IPR007792">
    <property type="entry name" value="T4SS_VirB3/TrbD/AvhB"/>
</dbReference>
<dbReference type="GO" id="GO:0016020">
    <property type="term" value="C:membrane"/>
    <property type="evidence" value="ECO:0007669"/>
    <property type="project" value="UniProtKB-SubCell"/>
</dbReference>
<dbReference type="Pfam" id="PF05101">
    <property type="entry name" value="VirB3"/>
    <property type="match status" value="1"/>
</dbReference>
<keyword evidence="3 5" id="KW-1133">Transmembrane helix</keyword>
<feature type="transmembrane region" description="Helical" evidence="5">
    <location>
        <begin position="39"/>
        <end position="60"/>
    </location>
</feature>
<keyword evidence="2 5" id="KW-0812">Transmembrane</keyword>
<dbReference type="AlphaFoldDB" id="A0A4Q7V6K6"/>
<evidence type="ECO:0000256" key="1">
    <source>
        <dbReference type="ARBA" id="ARBA00004370"/>
    </source>
</evidence>
<accession>A0A4Q7V6K6</accession>
<dbReference type="RefSeq" id="WP_130305284.1">
    <property type="nucleotide sequence ID" value="NZ_SHKO01000006.1"/>
</dbReference>
<comment type="subcellular location">
    <subcellularLocation>
        <location evidence="1">Membrane</location>
    </subcellularLocation>
</comment>
<evidence type="ECO:0000256" key="3">
    <source>
        <dbReference type="ARBA" id="ARBA00022989"/>
    </source>
</evidence>
<evidence type="ECO:0000256" key="4">
    <source>
        <dbReference type="ARBA" id="ARBA00023136"/>
    </source>
</evidence>
<comment type="caution">
    <text evidence="6">The sequence shown here is derived from an EMBL/GenBank/DDBJ whole genome shotgun (WGS) entry which is preliminary data.</text>
</comment>
<evidence type="ECO:0000256" key="2">
    <source>
        <dbReference type="ARBA" id="ARBA00022692"/>
    </source>
</evidence>
<gene>
    <name evidence="6" type="ORF">EV681_4530</name>
</gene>
<protein>
    <submittedName>
        <fullName evidence="6">Type IV secretion system protein VirB3</fullName>
    </submittedName>
</protein>
<dbReference type="Proteomes" id="UP000293398">
    <property type="component" value="Unassembled WGS sequence"/>
</dbReference>
<feature type="transmembrane region" description="Helical" evidence="5">
    <location>
        <begin position="12"/>
        <end position="33"/>
    </location>
</feature>
<keyword evidence="7" id="KW-1185">Reference proteome</keyword>
<dbReference type="EMBL" id="SHKO01000006">
    <property type="protein sequence ID" value="RZT91177.1"/>
    <property type="molecule type" value="Genomic_DNA"/>
</dbReference>
<dbReference type="OrthoDB" id="6624477at2"/>
<evidence type="ECO:0000313" key="7">
    <source>
        <dbReference type="Proteomes" id="UP000293398"/>
    </source>
</evidence>
<sequence length="110" mass="12676">MQDRIFKGASRPAMIVGIPIVPFILLSGLHIIIAMWLMVFINILATLVVLLILAFEILALRKLSENDAYRLNIFLAWVRNSTFRRNAANWGTHSMSPINYKKRVDEDDEY</sequence>
<name>A0A4Q7V6K6_9BURK</name>
<proteinExistence type="predicted"/>
<organism evidence="6 7">
    <name type="scientific">Advenella incenata</name>
    <dbReference type="NCBI Taxonomy" id="267800"/>
    <lineage>
        <taxon>Bacteria</taxon>
        <taxon>Pseudomonadati</taxon>
        <taxon>Pseudomonadota</taxon>
        <taxon>Betaproteobacteria</taxon>
        <taxon>Burkholderiales</taxon>
        <taxon>Alcaligenaceae</taxon>
    </lineage>
</organism>
<keyword evidence="4 5" id="KW-0472">Membrane</keyword>
<evidence type="ECO:0000256" key="5">
    <source>
        <dbReference type="SAM" id="Phobius"/>
    </source>
</evidence>
<reference evidence="6 7" key="1">
    <citation type="submission" date="2019-02" db="EMBL/GenBank/DDBJ databases">
        <title>Genomic Encyclopedia of Type Strains, Phase IV (KMG-IV): sequencing the most valuable type-strain genomes for metagenomic binning, comparative biology and taxonomic classification.</title>
        <authorList>
            <person name="Goeker M."/>
        </authorList>
    </citation>
    <scope>NUCLEOTIDE SEQUENCE [LARGE SCALE GENOMIC DNA]</scope>
    <source>
        <strain evidence="6 7">DSM 23814</strain>
    </source>
</reference>